<dbReference type="InterPro" id="IPR015996">
    <property type="entry name" value="UCP028451"/>
</dbReference>
<organism evidence="1 2">
    <name type="scientific">Pseudaestuariivita atlantica</name>
    <dbReference type="NCBI Taxonomy" id="1317121"/>
    <lineage>
        <taxon>Bacteria</taxon>
        <taxon>Pseudomonadati</taxon>
        <taxon>Pseudomonadota</taxon>
        <taxon>Alphaproteobacteria</taxon>
        <taxon>Rhodobacterales</taxon>
        <taxon>Paracoccaceae</taxon>
        <taxon>Pseudaestuariivita</taxon>
    </lineage>
</organism>
<comment type="caution">
    <text evidence="1">The sequence shown here is derived from an EMBL/GenBank/DDBJ whole genome shotgun (WGS) entry which is preliminary data.</text>
</comment>
<dbReference type="AlphaFoldDB" id="A0A0L1JL25"/>
<accession>A0A0L1JL25</accession>
<dbReference type="Proteomes" id="UP000036938">
    <property type="component" value="Unassembled WGS sequence"/>
</dbReference>
<dbReference type="PANTHER" id="PTHR36452">
    <property type="entry name" value="CHROMOSOME 12, WHOLE GENOME SHOTGUN SEQUENCE"/>
    <property type="match status" value="1"/>
</dbReference>
<sequence>MPFDAFSPDLLTFLRELGARNDRDWFAARKPAYEAHYKQAGEAFADAMAVELGRISAPPVTSKQMRIFRDVRFSKDKTPYNTWLRILFTPARGAPWFFGLDADGVTLGTGVFELKKEPLQTLRDRMAGPDGEALEVLLTEAQADGLRVSEPELKRVPAGFAADHPRAEMLRRKSLTVWTDHPPEFATAPDLVSRAMAEYRRLVPIRDWLG</sequence>
<dbReference type="RefSeq" id="WP_050532245.1">
    <property type="nucleotide sequence ID" value="NZ_AQQZ01000009.1"/>
</dbReference>
<gene>
    <name evidence="1" type="ORF">ATO11_17720</name>
</gene>
<dbReference type="PIRSF" id="PIRSF028451">
    <property type="entry name" value="UCP028451"/>
    <property type="match status" value="1"/>
</dbReference>
<evidence type="ECO:0000313" key="2">
    <source>
        <dbReference type="Proteomes" id="UP000036938"/>
    </source>
</evidence>
<dbReference type="InterPro" id="IPR012808">
    <property type="entry name" value="CHP02453"/>
</dbReference>
<dbReference type="PANTHER" id="PTHR36452:SF1">
    <property type="entry name" value="DUF2461 DOMAIN-CONTAINING PROTEIN"/>
    <property type="match status" value="1"/>
</dbReference>
<dbReference type="STRING" id="1317121.ATO11_17720"/>
<reference evidence="1 2" key="1">
    <citation type="journal article" date="2015" name="Int. J. Syst. Evol. Microbiol.">
        <title>Aestuariivita atlantica sp. nov., isolated from deep sea sediment of the Atlantic Ocean.</title>
        <authorList>
            <person name="Li G."/>
            <person name="Lai Q."/>
            <person name="Du Y."/>
            <person name="Liu X."/>
            <person name="Sun F."/>
            <person name="Shao Z."/>
        </authorList>
    </citation>
    <scope>NUCLEOTIDE SEQUENCE [LARGE SCALE GENOMIC DNA]</scope>
    <source>
        <strain evidence="1 2">22II-S11-z3</strain>
    </source>
</reference>
<evidence type="ECO:0008006" key="3">
    <source>
        <dbReference type="Google" id="ProtNLM"/>
    </source>
</evidence>
<dbReference type="NCBIfam" id="TIGR02453">
    <property type="entry name" value="TIGR02453 family protein"/>
    <property type="match status" value="1"/>
</dbReference>
<protein>
    <recommendedName>
        <fullName evidence="3">TIGR02453 family protein</fullName>
    </recommendedName>
</protein>
<dbReference type="EMBL" id="AQQZ01000009">
    <property type="protein sequence ID" value="KNG92445.1"/>
    <property type="molecule type" value="Genomic_DNA"/>
</dbReference>
<dbReference type="PATRIC" id="fig|1317121.7.peg.4278"/>
<dbReference type="OrthoDB" id="9794241at2"/>
<name>A0A0L1JL25_9RHOB</name>
<keyword evidence="2" id="KW-1185">Reference proteome</keyword>
<dbReference type="Pfam" id="PF09365">
    <property type="entry name" value="DUF2461"/>
    <property type="match status" value="1"/>
</dbReference>
<proteinExistence type="predicted"/>
<evidence type="ECO:0000313" key="1">
    <source>
        <dbReference type="EMBL" id="KNG92445.1"/>
    </source>
</evidence>